<dbReference type="InterPro" id="IPR023346">
    <property type="entry name" value="Lysozyme-like_dom_sf"/>
</dbReference>
<dbReference type="Pfam" id="PF01464">
    <property type="entry name" value="SLT"/>
    <property type="match status" value="1"/>
</dbReference>
<name>A0A7Y0BT00_9SPHN</name>
<dbReference type="Gene3D" id="1.10.530.10">
    <property type="match status" value="1"/>
</dbReference>
<dbReference type="Proteomes" id="UP000583556">
    <property type="component" value="Unassembled WGS sequence"/>
</dbReference>
<sequence length="175" mass="18378">MSPQPGLSTLAQIRRTVLYPVIALAACAEGVPPALLDALIARESRYNPAAISPKGAIGLTQLLPATASALGTGNPWSTYANLKGGARYLRQQLDAFGRYDLALAAYNAGPGNVRRHKGVPPFAETRGYVDDVLATLLRGRPLAMPMPKSSGRAGGRSVFLAVYPASVPLPRMTAP</sequence>
<gene>
    <name evidence="4" type="ORF">HHL27_19745</name>
</gene>
<comment type="similarity">
    <text evidence="1">Belongs to the transglycosylase Slt family.</text>
</comment>
<dbReference type="CDD" id="cd00254">
    <property type="entry name" value="LT-like"/>
    <property type="match status" value="1"/>
</dbReference>
<feature type="domain" description="Transglycosylase SLT" evidence="3">
    <location>
        <begin position="22"/>
        <end position="118"/>
    </location>
</feature>
<organism evidence="4 5">
    <name type="scientific">Novosphingobium olei</name>
    <dbReference type="NCBI Taxonomy" id="2728851"/>
    <lineage>
        <taxon>Bacteria</taxon>
        <taxon>Pseudomonadati</taxon>
        <taxon>Pseudomonadota</taxon>
        <taxon>Alphaproteobacteria</taxon>
        <taxon>Sphingomonadales</taxon>
        <taxon>Sphingomonadaceae</taxon>
        <taxon>Novosphingobium</taxon>
    </lineage>
</organism>
<accession>A0A7Y0BT00</accession>
<dbReference type="SUPFAM" id="SSF53955">
    <property type="entry name" value="Lysozyme-like"/>
    <property type="match status" value="1"/>
</dbReference>
<dbReference type="PANTHER" id="PTHR37423:SF2">
    <property type="entry name" value="MEMBRANE-BOUND LYTIC MUREIN TRANSGLYCOSYLASE C"/>
    <property type="match status" value="1"/>
</dbReference>
<comment type="similarity">
    <text evidence="2">Belongs to the virb1 family.</text>
</comment>
<dbReference type="EMBL" id="JABBGM010000014">
    <property type="protein sequence ID" value="NML95913.1"/>
    <property type="molecule type" value="Genomic_DNA"/>
</dbReference>
<evidence type="ECO:0000256" key="1">
    <source>
        <dbReference type="ARBA" id="ARBA00007734"/>
    </source>
</evidence>
<evidence type="ECO:0000259" key="3">
    <source>
        <dbReference type="Pfam" id="PF01464"/>
    </source>
</evidence>
<dbReference type="PANTHER" id="PTHR37423">
    <property type="entry name" value="SOLUBLE LYTIC MUREIN TRANSGLYCOSYLASE-RELATED"/>
    <property type="match status" value="1"/>
</dbReference>
<evidence type="ECO:0000313" key="4">
    <source>
        <dbReference type="EMBL" id="NML95913.1"/>
    </source>
</evidence>
<dbReference type="AlphaFoldDB" id="A0A7Y0BT00"/>
<evidence type="ECO:0000256" key="2">
    <source>
        <dbReference type="ARBA" id="ARBA00009387"/>
    </source>
</evidence>
<reference evidence="4 5" key="1">
    <citation type="submission" date="2020-04" db="EMBL/GenBank/DDBJ databases">
        <title>Novosphingobium sp. TW-4 isolated from soil.</title>
        <authorList>
            <person name="Dahal R.H."/>
            <person name="Chaudhary D.K."/>
        </authorList>
    </citation>
    <scope>NUCLEOTIDE SEQUENCE [LARGE SCALE GENOMIC DNA]</scope>
    <source>
        <strain evidence="4 5">TW-4</strain>
    </source>
</reference>
<keyword evidence="5" id="KW-1185">Reference proteome</keyword>
<comment type="caution">
    <text evidence="4">The sequence shown here is derived from an EMBL/GenBank/DDBJ whole genome shotgun (WGS) entry which is preliminary data.</text>
</comment>
<dbReference type="InterPro" id="IPR008258">
    <property type="entry name" value="Transglycosylase_SLT_dom_1"/>
</dbReference>
<proteinExistence type="inferred from homology"/>
<evidence type="ECO:0000313" key="5">
    <source>
        <dbReference type="Proteomes" id="UP000583556"/>
    </source>
</evidence>
<protein>
    <submittedName>
        <fullName evidence="4">Lytic transglycosylase domain-containing protein</fullName>
    </submittedName>
</protein>